<name>A0ABD3CQS4_9LAMI</name>
<accession>A0ABD3CQS4</accession>
<proteinExistence type="predicted"/>
<evidence type="ECO:0000313" key="2">
    <source>
        <dbReference type="Proteomes" id="UP001632038"/>
    </source>
</evidence>
<evidence type="ECO:0000313" key="1">
    <source>
        <dbReference type="EMBL" id="KAL3631075.1"/>
    </source>
</evidence>
<organism evidence="1 2">
    <name type="scientific">Castilleja foliolosa</name>
    <dbReference type="NCBI Taxonomy" id="1961234"/>
    <lineage>
        <taxon>Eukaryota</taxon>
        <taxon>Viridiplantae</taxon>
        <taxon>Streptophyta</taxon>
        <taxon>Embryophyta</taxon>
        <taxon>Tracheophyta</taxon>
        <taxon>Spermatophyta</taxon>
        <taxon>Magnoliopsida</taxon>
        <taxon>eudicotyledons</taxon>
        <taxon>Gunneridae</taxon>
        <taxon>Pentapetalae</taxon>
        <taxon>asterids</taxon>
        <taxon>lamiids</taxon>
        <taxon>Lamiales</taxon>
        <taxon>Orobanchaceae</taxon>
        <taxon>Pedicularideae</taxon>
        <taxon>Castillejinae</taxon>
        <taxon>Castilleja</taxon>
    </lineage>
</organism>
<dbReference type="Proteomes" id="UP001632038">
    <property type="component" value="Unassembled WGS sequence"/>
</dbReference>
<gene>
    <name evidence="1" type="ORF">CASFOL_024059</name>
</gene>
<sequence>MMRSFTYASAPVATFTDLGEEYLTVRVESKFDEGQCIGRVPKEEAICEICCCLVEVDTSVLRTKCGGCKPSLVHTKCNLKYNKRKECEKCDVCELVIQHTAVTLSRVSEEEEENLKNHITSPKSLEIGFQGCLITNRVTAHVLANWSSFCKT</sequence>
<comment type="caution">
    <text evidence="1">The sequence shown here is derived from an EMBL/GenBank/DDBJ whole genome shotgun (WGS) entry which is preliminary data.</text>
</comment>
<dbReference type="EMBL" id="JAVIJP010000032">
    <property type="protein sequence ID" value="KAL3631075.1"/>
    <property type="molecule type" value="Genomic_DNA"/>
</dbReference>
<dbReference type="AlphaFoldDB" id="A0ABD3CQS4"/>
<protein>
    <submittedName>
        <fullName evidence="1">Uncharacterized protein</fullName>
    </submittedName>
</protein>
<keyword evidence="2" id="KW-1185">Reference proteome</keyword>
<reference evidence="2" key="1">
    <citation type="journal article" date="2024" name="IScience">
        <title>Strigolactones Initiate the Formation of Haustorium-like Structures in Castilleja.</title>
        <authorList>
            <person name="Buerger M."/>
            <person name="Peterson D."/>
            <person name="Chory J."/>
        </authorList>
    </citation>
    <scope>NUCLEOTIDE SEQUENCE [LARGE SCALE GENOMIC DNA]</scope>
</reference>